<organism evidence="2 3">
    <name type="scientific">Albula glossodonta</name>
    <name type="common">roundjaw bonefish</name>
    <dbReference type="NCBI Taxonomy" id="121402"/>
    <lineage>
        <taxon>Eukaryota</taxon>
        <taxon>Metazoa</taxon>
        <taxon>Chordata</taxon>
        <taxon>Craniata</taxon>
        <taxon>Vertebrata</taxon>
        <taxon>Euteleostomi</taxon>
        <taxon>Actinopterygii</taxon>
        <taxon>Neopterygii</taxon>
        <taxon>Teleostei</taxon>
        <taxon>Albuliformes</taxon>
        <taxon>Albulidae</taxon>
        <taxon>Albula</taxon>
    </lineage>
</organism>
<accession>A0A8T2NDE7</accession>
<evidence type="ECO:0000313" key="3">
    <source>
        <dbReference type="Proteomes" id="UP000824540"/>
    </source>
</evidence>
<dbReference type="Proteomes" id="UP000824540">
    <property type="component" value="Unassembled WGS sequence"/>
</dbReference>
<reference evidence="2" key="1">
    <citation type="thesis" date="2021" institute="BYU ScholarsArchive" country="Provo, UT, USA">
        <title>Applications of and Algorithms for Genome Assembly and Genomic Analyses with an Emphasis on Marine Teleosts.</title>
        <authorList>
            <person name="Pickett B.D."/>
        </authorList>
    </citation>
    <scope>NUCLEOTIDE SEQUENCE</scope>
    <source>
        <strain evidence="2">HI-2016</strain>
    </source>
</reference>
<feature type="region of interest" description="Disordered" evidence="1">
    <location>
        <begin position="32"/>
        <end position="66"/>
    </location>
</feature>
<gene>
    <name evidence="2" type="ORF">JZ751_028888</name>
</gene>
<dbReference type="EMBL" id="JAFBMS010000090">
    <property type="protein sequence ID" value="KAG9337320.1"/>
    <property type="molecule type" value="Genomic_DNA"/>
</dbReference>
<proteinExistence type="predicted"/>
<evidence type="ECO:0000313" key="2">
    <source>
        <dbReference type="EMBL" id="KAG9337320.1"/>
    </source>
</evidence>
<name>A0A8T2NDE7_9TELE</name>
<dbReference type="AlphaFoldDB" id="A0A8T2NDE7"/>
<evidence type="ECO:0000256" key="1">
    <source>
        <dbReference type="SAM" id="MobiDB-lite"/>
    </source>
</evidence>
<keyword evidence="3" id="KW-1185">Reference proteome</keyword>
<protein>
    <submittedName>
        <fullName evidence="2">Uncharacterized protein</fullName>
    </submittedName>
</protein>
<comment type="caution">
    <text evidence="2">The sequence shown here is derived from an EMBL/GenBank/DDBJ whole genome shotgun (WGS) entry which is preliminary data.</text>
</comment>
<feature type="compositionally biased region" description="Pro residues" evidence="1">
    <location>
        <begin position="36"/>
        <end position="45"/>
    </location>
</feature>
<sequence>MPHRLERKRGKKSGGGVVGKVDETYLTNWRGTFHVLPPPPPPTPPGQISHTHQTHPLPLSQSQGSKRKCALGEEACVLALQTGAGAFHKRVEGSQKHGDPERHMETQVCARTSHPAEGAPGIETFQEGLLSEYGVLSSAVMPQLRKWTTGPVYPSLSLTELLAKGM</sequence>